<dbReference type="Gene3D" id="1.10.287.470">
    <property type="entry name" value="Helix hairpin bin"/>
    <property type="match status" value="1"/>
</dbReference>
<dbReference type="NCBIfam" id="TIGR01730">
    <property type="entry name" value="RND_mfp"/>
    <property type="match status" value="1"/>
</dbReference>
<keyword evidence="3" id="KW-0812">Transmembrane</keyword>
<dbReference type="InterPro" id="IPR006143">
    <property type="entry name" value="RND_pump_MFP"/>
</dbReference>
<protein>
    <submittedName>
        <fullName evidence="6">Efflux RND transporter periplasmic adaptor subunit</fullName>
    </submittedName>
</protein>
<organism evidence="6 7">
    <name type="scientific">Psychrobacter coccoides</name>
    <dbReference type="NCBI Taxonomy" id="2818440"/>
    <lineage>
        <taxon>Bacteria</taxon>
        <taxon>Pseudomonadati</taxon>
        <taxon>Pseudomonadota</taxon>
        <taxon>Gammaproteobacteria</taxon>
        <taxon>Moraxellales</taxon>
        <taxon>Moraxellaceae</taxon>
        <taxon>Psychrobacter</taxon>
    </lineage>
</organism>
<dbReference type="PANTHER" id="PTHR30469">
    <property type="entry name" value="MULTIDRUG RESISTANCE PROTEIN MDTA"/>
    <property type="match status" value="1"/>
</dbReference>
<keyword evidence="3" id="KW-1133">Transmembrane helix</keyword>
<feature type="domain" description="CzcB-like barrel-sandwich hybrid" evidence="5">
    <location>
        <begin position="59"/>
        <end position="229"/>
    </location>
</feature>
<proteinExistence type="inferred from homology"/>
<dbReference type="EMBL" id="JAGBKM010000019">
    <property type="protein sequence ID" value="MBO1531581.1"/>
    <property type="molecule type" value="Genomic_DNA"/>
</dbReference>
<dbReference type="PANTHER" id="PTHR30469:SF15">
    <property type="entry name" value="HLYD FAMILY OF SECRETION PROTEINS"/>
    <property type="match status" value="1"/>
</dbReference>
<comment type="similarity">
    <text evidence="1">Belongs to the membrane fusion protein (MFP) (TC 8.A.1) family.</text>
</comment>
<keyword evidence="2" id="KW-0175">Coiled coil</keyword>
<feature type="transmembrane region" description="Helical" evidence="3">
    <location>
        <begin position="9"/>
        <end position="27"/>
    </location>
</feature>
<comment type="caution">
    <text evidence="6">The sequence shown here is derived from an EMBL/GenBank/DDBJ whole genome shotgun (WGS) entry which is preliminary data.</text>
</comment>
<sequence length="424" mass="46059">MRAIGYKSVIVLMLLILAVGFAGFRWWQGPIMSVYTATSKPLVQTVVATGQVLTVSRTQVGSEVAGVVLERLVQEGERVAKGDLLLVLSSDDVAAQVRQAQTELQALTSSTRPQALVELEKAKVQLAQARRDVARRRELAAISAISAEEMEQAVQAENVARTTLEAARLRVQALAAGGVEEALLRERLAALQAQLNKTEVRSEVSGTILTRDVELGDFVQPGRTLFTIALDGSTEIHVPLDERNLSRLALQQQAVAIADAYPERPFPARINFIAPSIDPQRGTVEVRLSVDPVPEFLRQDMTVSVNIETGRRERALVIANDALTNIQADKASVLLVRDGKVQRQQVTLGLRGLTMSEIVAGLGEGDYVLADAAFSIADGKRVRIKEKPMPFVDNSYDADNRALATTDLTKKSLTSYEPSSVNVS</sequence>
<dbReference type="Pfam" id="PF25973">
    <property type="entry name" value="BSH_CzcB"/>
    <property type="match status" value="1"/>
</dbReference>
<name>A0ABS3NQA1_9GAMM</name>
<evidence type="ECO:0000259" key="4">
    <source>
        <dbReference type="Pfam" id="PF25954"/>
    </source>
</evidence>
<keyword evidence="3" id="KW-0472">Membrane</keyword>
<evidence type="ECO:0000313" key="7">
    <source>
        <dbReference type="Proteomes" id="UP000664554"/>
    </source>
</evidence>
<dbReference type="Gene3D" id="2.40.30.170">
    <property type="match status" value="1"/>
</dbReference>
<evidence type="ECO:0000256" key="3">
    <source>
        <dbReference type="SAM" id="Phobius"/>
    </source>
</evidence>
<keyword evidence="7" id="KW-1185">Reference proteome</keyword>
<evidence type="ECO:0000313" key="6">
    <source>
        <dbReference type="EMBL" id="MBO1531581.1"/>
    </source>
</evidence>
<gene>
    <name evidence="6" type="ORF">J3492_10220</name>
</gene>
<evidence type="ECO:0000256" key="1">
    <source>
        <dbReference type="ARBA" id="ARBA00009477"/>
    </source>
</evidence>
<dbReference type="InterPro" id="IPR058792">
    <property type="entry name" value="Beta-barrel_RND_2"/>
</dbReference>
<accession>A0ABS3NQA1</accession>
<evidence type="ECO:0000256" key="2">
    <source>
        <dbReference type="SAM" id="Coils"/>
    </source>
</evidence>
<dbReference type="Gene3D" id="2.40.420.20">
    <property type="match status" value="1"/>
</dbReference>
<reference evidence="6 7" key="1">
    <citation type="submission" date="2021-03" db="EMBL/GenBank/DDBJ databases">
        <authorList>
            <person name="Shang D.-D."/>
            <person name="Du Z.-J."/>
            <person name="Chen G.-J."/>
        </authorList>
    </citation>
    <scope>NUCLEOTIDE SEQUENCE [LARGE SCALE GENOMIC DNA]</scope>
    <source>
        <strain evidence="6 7">F1192</strain>
    </source>
</reference>
<dbReference type="Gene3D" id="2.40.50.100">
    <property type="match status" value="1"/>
</dbReference>
<dbReference type="Proteomes" id="UP000664554">
    <property type="component" value="Unassembled WGS sequence"/>
</dbReference>
<evidence type="ECO:0000259" key="5">
    <source>
        <dbReference type="Pfam" id="PF25973"/>
    </source>
</evidence>
<feature type="coiled-coil region" evidence="2">
    <location>
        <begin position="112"/>
        <end position="139"/>
    </location>
</feature>
<dbReference type="SUPFAM" id="SSF111369">
    <property type="entry name" value="HlyD-like secretion proteins"/>
    <property type="match status" value="1"/>
</dbReference>
<dbReference type="RefSeq" id="WP_207991952.1">
    <property type="nucleotide sequence ID" value="NZ_JAGBKM010000019.1"/>
</dbReference>
<dbReference type="InterPro" id="IPR058647">
    <property type="entry name" value="BSH_CzcB-like"/>
</dbReference>
<dbReference type="Pfam" id="PF25954">
    <property type="entry name" value="Beta-barrel_RND_2"/>
    <property type="match status" value="1"/>
</dbReference>
<feature type="domain" description="CusB-like beta-barrel" evidence="4">
    <location>
        <begin position="238"/>
        <end position="309"/>
    </location>
</feature>